<dbReference type="Gene3D" id="3.40.50.1820">
    <property type="entry name" value="alpha/beta hydrolase"/>
    <property type="match status" value="1"/>
</dbReference>
<dbReference type="Proteomes" id="UP000542720">
    <property type="component" value="Unassembled WGS sequence"/>
</dbReference>
<gene>
    <name evidence="2" type="ORF">H3H51_08235</name>
</gene>
<evidence type="ECO:0000313" key="3">
    <source>
        <dbReference type="Proteomes" id="UP000542720"/>
    </source>
</evidence>
<proteinExistence type="predicted"/>
<dbReference type="Pfam" id="PF12697">
    <property type="entry name" value="Abhydrolase_6"/>
    <property type="match status" value="1"/>
</dbReference>
<evidence type="ECO:0000313" key="2">
    <source>
        <dbReference type="EMBL" id="MBB2495005.1"/>
    </source>
</evidence>
<dbReference type="InterPro" id="IPR000073">
    <property type="entry name" value="AB_hydrolase_1"/>
</dbReference>
<dbReference type="InterPro" id="IPR050228">
    <property type="entry name" value="Carboxylesterase_BioH"/>
</dbReference>
<name>A0A7W4LKX0_9GAMM</name>
<dbReference type="EMBL" id="JACJUD010000002">
    <property type="protein sequence ID" value="MBB2495005.1"/>
    <property type="molecule type" value="Genomic_DNA"/>
</dbReference>
<feature type="domain" description="AB hydrolase-1" evidence="1">
    <location>
        <begin position="69"/>
        <end position="260"/>
    </location>
</feature>
<accession>A0A7W4LKX0</accession>
<dbReference type="InterPro" id="IPR029058">
    <property type="entry name" value="AB_hydrolase_fold"/>
</dbReference>
<protein>
    <submittedName>
        <fullName evidence="2">Alpha/beta fold hydrolase</fullName>
    </submittedName>
</protein>
<dbReference type="RefSeq" id="WP_183088557.1">
    <property type="nucleotide sequence ID" value="NZ_JACJUD010000002.1"/>
</dbReference>
<evidence type="ECO:0000259" key="1">
    <source>
        <dbReference type="Pfam" id="PF12697"/>
    </source>
</evidence>
<dbReference type="PANTHER" id="PTHR43194">
    <property type="entry name" value="HYDROLASE ALPHA/BETA FOLD FAMILY"/>
    <property type="match status" value="1"/>
</dbReference>
<keyword evidence="3" id="KW-1185">Reference proteome</keyword>
<dbReference type="AlphaFoldDB" id="A0A7W4LKX0"/>
<dbReference type="PANTHER" id="PTHR43194:SF2">
    <property type="entry name" value="PEROXISOMAL MEMBRANE PROTEIN LPX1"/>
    <property type="match status" value="1"/>
</dbReference>
<dbReference type="SUPFAM" id="SSF53474">
    <property type="entry name" value="alpha/beta-Hydrolases"/>
    <property type="match status" value="1"/>
</dbReference>
<organism evidence="2 3">
    <name type="scientific">Aquipseudomonas ullengensis</name>
    <dbReference type="NCBI Taxonomy" id="2759166"/>
    <lineage>
        <taxon>Bacteria</taxon>
        <taxon>Pseudomonadati</taxon>
        <taxon>Pseudomonadota</taxon>
        <taxon>Gammaproteobacteria</taxon>
        <taxon>Pseudomonadales</taxon>
        <taxon>Pseudomonadaceae</taxon>
        <taxon>Aquipseudomonas</taxon>
    </lineage>
</organism>
<dbReference type="GO" id="GO:0016787">
    <property type="term" value="F:hydrolase activity"/>
    <property type="evidence" value="ECO:0007669"/>
    <property type="project" value="UniProtKB-KW"/>
</dbReference>
<reference evidence="2 3" key="1">
    <citation type="submission" date="2020-08" db="EMBL/GenBank/DDBJ databases">
        <authorList>
            <person name="Kim C.M."/>
        </authorList>
    </citation>
    <scope>NUCLEOTIDE SEQUENCE [LARGE SCALE GENOMIC DNA]</scope>
    <source>
        <strain evidence="2 3">UL070</strain>
    </source>
</reference>
<comment type="caution">
    <text evidence="2">The sequence shown here is derived from an EMBL/GenBank/DDBJ whole genome shotgun (WGS) entry which is preliminary data.</text>
</comment>
<keyword evidence="2" id="KW-0378">Hydrolase</keyword>
<sequence>MSNMNWVRGFNATVGRLAPDWAASRMQRVFLSPNEMPPREWELPLLADAERITLRFGLSALRWGQGPAVLLLHGWEGRPTQFAHLVRALVRAGYGVVALDGPAHGRSPGYEANVVLFARALLEAASELPPLRAVIGHSMGGAAALLATQLGLRTEALVTIAAPARILGALRRFAHFVGLPRQARARFVSRIEQTAGMPVALVDVAHYRLDMPGLVVHAQDDGMVPAAEAQSIHAVWPGSQLLNLASGGHSKPLADPRVVEAVLELLDSVAEPRLDRLESVALAS</sequence>